<keyword evidence="5" id="KW-0663">Pyridoxal phosphate</keyword>
<dbReference type="SUPFAM" id="SSF102114">
    <property type="entry name" value="Radical SAM enzymes"/>
    <property type="match status" value="1"/>
</dbReference>
<dbReference type="GO" id="GO:0051539">
    <property type="term" value="F:4 iron, 4 sulfur cluster binding"/>
    <property type="evidence" value="ECO:0007669"/>
    <property type="project" value="UniProtKB-KW"/>
</dbReference>
<gene>
    <name evidence="10" type="ORF">FHX41_3016</name>
</gene>
<keyword evidence="6" id="KW-0408">Iron</keyword>
<dbReference type="EMBL" id="VFPO01000001">
    <property type="protein sequence ID" value="TQM69322.1"/>
    <property type="molecule type" value="Genomic_DNA"/>
</dbReference>
<keyword evidence="2" id="KW-0004">4Fe-4S</keyword>
<dbReference type="RefSeq" id="WP_141969389.1">
    <property type="nucleotide sequence ID" value="NZ_VFPO01000001.1"/>
</dbReference>
<dbReference type="PROSITE" id="PS51918">
    <property type="entry name" value="RADICAL_SAM"/>
    <property type="match status" value="1"/>
</dbReference>
<evidence type="ECO:0000256" key="3">
    <source>
        <dbReference type="ARBA" id="ARBA00022691"/>
    </source>
</evidence>
<dbReference type="InterPro" id="IPR003739">
    <property type="entry name" value="Lys_aminomutase/Glu_NH3_mut"/>
</dbReference>
<evidence type="ECO:0000259" key="9">
    <source>
        <dbReference type="PROSITE" id="PS51918"/>
    </source>
</evidence>
<evidence type="ECO:0000256" key="4">
    <source>
        <dbReference type="ARBA" id="ARBA00022723"/>
    </source>
</evidence>
<reference evidence="10 11" key="1">
    <citation type="submission" date="2019-06" db="EMBL/GenBank/DDBJ databases">
        <title>Sequencing the genomes of 1000 actinobacteria strains.</title>
        <authorList>
            <person name="Klenk H.-P."/>
        </authorList>
    </citation>
    <scope>NUCLEOTIDE SEQUENCE [LARGE SCALE GENOMIC DNA]</scope>
    <source>
        <strain evidence="10 11">DSM 45043</strain>
    </source>
</reference>
<feature type="domain" description="Radical SAM core" evidence="9">
    <location>
        <begin position="154"/>
        <end position="385"/>
    </location>
</feature>
<feature type="compositionally biased region" description="Basic and acidic residues" evidence="8">
    <location>
        <begin position="1"/>
        <end position="12"/>
    </location>
</feature>
<keyword evidence="7" id="KW-0411">Iron-sulfur</keyword>
<evidence type="ECO:0000313" key="10">
    <source>
        <dbReference type="EMBL" id="TQM69322.1"/>
    </source>
</evidence>
<dbReference type="AlphaFoldDB" id="A0A543IFG3"/>
<dbReference type="PANTHER" id="PTHR30538:SF0">
    <property type="entry name" value="L-LYSINE 2,3-AMINOMUTASE AQ_1632-RELATED"/>
    <property type="match status" value="1"/>
</dbReference>
<dbReference type="Proteomes" id="UP000316706">
    <property type="component" value="Unassembled WGS sequence"/>
</dbReference>
<evidence type="ECO:0000256" key="7">
    <source>
        <dbReference type="ARBA" id="ARBA00023014"/>
    </source>
</evidence>
<name>A0A543IFG3_9ACTN</name>
<dbReference type="InterPro" id="IPR013785">
    <property type="entry name" value="Aldolase_TIM"/>
</dbReference>
<dbReference type="GO" id="GO:0003824">
    <property type="term" value="F:catalytic activity"/>
    <property type="evidence" value="ECO:0007669"/>
    <property type="project" value="InterPro"/>
</dbReference>
<feature type="region of interest" description="Disordered" evidence="8">
    <location>
        <begin position="1"/>
        <end position="25"/>
    </location>
</feature>
<comment type="caution">
    <text evidence="10">The sequence shown here is derived from an EMBL/GenBank/DDBJ whole genome shotgun (WGS) entry which is preliminary data.</text>
</comment>
<proteinExistence type="predicted"/>
<comment type="cofactor">
    <cofactor evidence="1">
        <name>pyridoxal 5'-phosphate</name>
        <dbReference type="ChEBI" id="CHEBI:597326"/>
    </cofactor>
</comment>
<evidence type="ECO:0000256" key="5">
    <source>
        <dbReference type="ARBA" id="ARBA00022898"/>
    </source>
</evidence>
<accession>A0A543IFG3</accession>
<dbReference type="PANTHER" id="PTHR30538">
    <property type="entry name" value="LYSINE 2,3-AMINOMUTASE-RELATED"/>
    <property type="match status" value="1"/>
</dbReference>
<keyword evidence="4" id="KW-0479">Metal-binding</keyword>
<organism evidence="10 11">
    <name type="scientific">Actinomadura hallensis</name>
    <dbReference type="NCBI Taxonomy" id="337895"/>
    <lineage>
        <taxon>Bacteria</taxon>
        <taxon>Bacillati</taxon>
        <taxon>Actinomycetota</taxon>
        <taxon>Actinomycetes</taxon>
        <taxon>Streptosporangiales</taxon>
        <taxon>Thermomonosporaceae</taxon>
        <taxon>Actinomadura</taxon>
    </lineage>
</organism>
<evidence type="ECO:0000256" key="6">
    <source>
        <dbReference type="ARBA" id="ARBA00023004"/>
    </source>
</evidence>
<dbReference type="OrthoDB" id="9768064at2"/>
<dbReference type="GO" id="GO:0046872">
    <property type="term" value="F:metal ion binding"/>
    <property type="evidence" value="ECO:0007669"/>
    <property type="project" value="UniProtKB-KW"/>
</dbReference>
<sequence length="460" mass="53025">MTTALHPDRDAPPGETAPQPYAYRRRPLEEPDWRRFPGWRDVTRQEWESAQWQRANCVKNLRQLRRVMGDLLDESFYADLERDQAERATMSMLLPPQMLNTMDASSTAAFYADPVRRYMLPVFSDRRTDWPSHPLASRDSLHEAEMWAVEGLTHRYPTKVLAEILPTCPQYCGHCTRMDLVGNSTPSVDKHRFTIKPPDRLGAMLDYLRRTPGVRDVVVSGGDVANMPWPRLESFVDSLLDIDNIRDVRLASKALMGLPQHWLQDDVRAGMERLAAKARRRGVQIAIHTHVNAAQSVTPLVARAARAMLDTGIRDVRNQGVLLRGVNDTPEALLDLSFALLDEAEIVPYYLYMCDMIPYSEHWRLAVWEAQELQHAIMGYLPGFATPRIVCDVPYVGKRWVHQPAGYDRERGISYWTKNYRTALEASDPDALTRRYEYHDPIYTLPERGREWWRERAEAA</sequence>
<dbReference type="Gene3D" id="3.20.20.70">
    <property type="entry name" value="Aldolase class I"/>
    <property type="match status" value="1"/>
</dbReference>
<dbReference type="InterPro" id="IPR058240">
    <property type="entry name" value="rSAM_sf"/>
</dbReference>
<evidence type="ECO:0000256" key="2">
    <source>
        <dbReference type="ARBA" id="ARBA00022485"/>
    </source>
</evidence>
<evidence type="ECO:0000256" key="1">
    <source>
        <dbReference type="ARBA" id="ARBA00001933"/>
    </source>
</evidence>
<dbReference type="InterPro" id="IPR007197">
    <property type="entry name" value="rSAM"/>
</dbReference>
<dbReference type="SFLD" id="SFLDS00029">
    <property type="entry name" value="Radical_SAM"/>
    <property type="match status" value="1"/>
</dbReference>
<keyword evidence="11" id="KW-1185">Reference proteome</keyword>
<keyword evidence="3" id="KW-0949">S-adenosyl-L-methionine</keyword>
<evidence type="ECO:0000313" key="11">
    <source>
        <dbReference type="Proteomes" id="UP000316706"/>
    </source>
</evidence>
<protein>
    <submittedName>
        <fullName evidence="10">L-lysine 2,3-aminomutase</fullName>
    </submittedName>
</protein>
<evidence type="ECO:0000256" key="8">
    <source>
        <dbReference type="SAM" id="MobiDB-lite"/>
    </source>
</evidence>